<organism evidence="3 4">
    <name type="scientific">Coprinellus micaceus</name>
    <name type="common">Glistening ink-cap mushroom</name>
    <name type="synonym">Coprinus micaceus</name>
    <dbReference type="NCBI Taxonomy" id="71717"/>
    <lineage>
        <taxon>Eukaryota</taxon>
        <taxon>Fungi</taxon>
        <taxon>Dikarya</taxon>
        <taxon>Basidiomycota</taxon>
        <taxon>Agaricomycotina</taxon>
        <taxon>Agaricomycetes</taxon>
        <taxon>Agaricomycetidae</taxon>
        <taxon>Agaricales</taxon>
        <taxon>Agaricineae</taxon>
        <taxon>Psathyrellaceae</taxon>
        <taxon>Coprinellus</taxon>
    </lineage>
</organism>
<dbReference type="AlphaFoldDB" id="A0A4Y7SZH6"/>
<comment type="caution">
    <text evidence="3">The sequence shown here is derived from an EMBL/GenBank/DDBJ whole genome shotgun (WGS) entry which is preliminary data.</text>
</comment>
<feature type="signal peptide" evidence="2">
    <location>
        <begin position="1"/>
        <end position="20"/>
    </location>
</feature>
<dbReference type="EMBL" id="QPFP01000043">
    <property type="protein sequence ID" value="TEB27038.1"/>
    <property type="molecule type" value="Genomic_DNA"/>
</dbReference>
<dbReference type="SUPFAM" id="SSF117281">
    <property type="entry name" value="Kelch motif"/>
    <property type="match status" value="1"/>
</dbReference>
<feature type="region of interest" description="Disordered" evidence="1">
    <location>
        <begin position="683"/>
        <end position="736"/>
    </location>
</feature>
<dbReference type="SUPFAM" id="SSF50965">
    <property type="entry name" value="Galactose oxidase, central domain"/>
    <property type="match status" value="1"/>
</dbReference>
<dbReference type="PANTHER" id="PTHR46175">
    <property type="entry name" value="BACTERIOOPSIN TRANSCRIPTIONAL ACTIVATOR"/>
    <property type="match status" value="1"/>
</dbReference>
<keyword evidence="2" id="KW-0732">Signal</keyword>
<feature type="compositionally biased region" description="Basic and acidic residues" evidence="1">
    <location>
        <begin position="523"/>
        <end position="534"/>
    </location>
</feature>
<dbReference type="OrthoDB" id="432528at2759"/>
<dbReference type="PANTHER" id="PTHR46175:SF4">
    <property type="entry name" value="BACTERIOOPSIN TRANSCRIPTIONAL ACTIVATOR"/>
    <property type="match status" value="1"/>
</dbReference>
<protein>
    <recommendedName>
        <fullName evidence="5">Galactose oxidase</fullName>
    </recommendedName>
</protein>
<keyword evidence="4" id="KW-1185">Reference proteome</keyword>
<evidence type="ECO:0000313" key="3">
    <source>
        <dbReference type="EMBL" id="TEB27038.1"/>
    </source>
</evidence>
<feature type="compositionally biased region" description="Polar residues" evidence="1">
    <location>
        <begin position="1059"/>
        <end position="1069"/>
    </location>
</feature>
<name>A0A4Y7SZH6_COPMI</name>
<feature type="compositionally biased region" description="Basic and acidic residues" evidence="1">
    <location>
        <begin position="636"/>
        <end position="650"/>
    </location>
</feature>
<dbReference type="Gene3D" id="2.120.10.80">
    <property type="entry name" value="Kelch-type beta propeller"/>
    <property type="match status" value="3"/>
</dbReference>
<feature type="compositionally biased region" description="Low complexity" evidence="1">
    <location>
        <begin position="713"/>
        <end position="727"/>
    </location>
</feature>
<feature type="compositionally biased region" description="Low complexity" evidence="1">
    <location>
        <begin position="937"/>
        <end position="961"/>
    </location>
</feature>
<feature type="compositionally biased region" description="Pro residues" evidence="1">
    <location>
        <begin position="396"/>
        <end position="406"/>
    </location>
</feature>
<dbReference type="Pfam" id="PF24681">
    <property type="entry name" value="Kelch_KLHDC2_KLHL20_DRC7"/>
    <property type="match status" value="1"/>
</dbReference>
<feature type="compositionally biased region" description="Low complexity" evidence="1">
    <location>
        <begin position="363"/>
        <end position="395"/>
    </location>
</feature>
<feature type="region of interest" description="Disordered" evidence="1">
    <location>
        <begin position="516"/>
        <end position="558"/>
    </location>
</feature>
<evidence type="ECO:0000313" key="4">
    <source>
        <dbReference type="Proteomes" id="UP000298030"/>
    </source>
</evidence>
<feature type="region of interest" description="Disordered" evidence="1">
    <location>
        <begin position="921"/>
        <end position="1024"/>
    </location>
</feature>
<feature type="region of interest" description="Disordered" evidence="1">
    <location>
        <begin position="363"/>
        <end position="417"/>
    </location>
</feature>
<sequence>MHLPWTWFILLNALALQSYAADVLSRWGQAVVVVNDILYVYGGKTDEFNEFSYTSAPTTNDLLTLSLASAFSTSSTPWTVISGNSNSSSPQGPALAWHTASAYNSSQILVFGGIPDVNSDIVLLRNPDSAVILDIWDRLNAVWIVQQDSWANQPTRRIRHSTVTIPSGLIFIFGGERADGSGIACSDNWVFDPKGPSFTELPTENGPPDLVGHVSIILPDGRILVLGGYVPLQRVLLLFSTIYVLDTTKTPYTWSRLLVSSGSLPNARRAFAATLITPDRILIHGGSDAQLQTTLDDGWILDLSPPEATWTRLDSLSGIGARRDHFAVSSGDNVVFGFGYSQSAPAPDPVQVYNIPNSTIVPTFTPRPSTSTPAYTLPPATRTPTTTPNTHQASPTPTPAPGPQDPDTPAEAEAKKNRTTTIAVSLAAIIVGIWYYRRRQQRKWEQARFWVIDGDDSGTPGVVTAFDDDDDDSQIHRDIPLAGASDAEAAERGQGSRAQGWLGALGIAGLGGLLGASTVKSQNPREKQERRNMLDDEDNADFGTWYNNTRREGTGGSSWSVMSILGRKNKRLTTDSATSTPWREKGDPFADDASSLMRADDESVNQTRPRTRREMSHVSARSGVSYSDPFSDPIEEEPRGPSETAYRDEPSTSSSVRVVPPVSAGIRTSLLPLDFTAHSLSPLSERTSQSTLAGNASGSSLARLSTNDSTLGAPASQASSRTSQQQAVAGGSEPLQLSPTLFSGLLPAVDGGTVNRSNSWWSRIARRASDASSRSTHHPARELRDPNPPPRLSMIAEKTTPESESPGSRKSSQGTTGKPGSTGSGVGRKASLYPGGAKHGKSMSSVQTVDSEALDRIAGLSSETTHEGSVMSSREISYDEQFRHSRGPTPLLDEIVSSPLEINHDPIDSQLYQVERGGSGPIVATTSLRAPAPVRPLGPRASSAASLLLSKSSTPSTPTSADHLSALDGLPRSGSAGSLGSGRSGPRSGSRSPLPDPPRSASQVERPRSGSVAARVKLLEGESPRRATVIGSRPNLAGSSYGLVPRRSLFIVNPDNKRTSMGSAESANE</sequence>
<reference evidence="3 4" key="1">
    <citation type="journal article" date="2019" name="Nat. Ecol. Evol.">
        <title>Megaphylogeny resolves global patterns of mushroom evolution.</title>
        <authorList>
            <person name="Varga T."/>
            <person name="Krizsan K."/>
            <person name="Foldi C."/>
            <person name="Dima B."/>
            <person name="Sanchez-Garcia M."/>
            <person name="Sanchez-Ramirez S."/>
            <person name="Szollosi G.J."/>
            <person name="Szarkandi J.G."/>
            <person name="Papp V."/>
            <person name="Albert L."/>
            <person name="Andreopoulos W."/>
            <person name="Angelini C."/>
            <person name="Antonin V."/>
            <person name="Barry K.W."/>
            <person name="Bougher N.L."/>
            <person name="Buchanan P."/>
            <person name="Buyck B."/>
            <person name="Bense V."/>
            <person name="Catcheside P."/>
            <person name="Chovatia M."/>
            <person name="Cooper J."/>
            <person name="Damon W."/>
            <person name="Desjardin D."/>
            <person name="Finy P."/>
            <person name="Geml J."/>
            <person name="Haridas S."/>
            <person name="Hughes K."/>
            <person name="Justo A."/>
            <person name="Karasinski D."/>
            <person name="Kautmanova I."/>
            <person name="Kiss B."/>
            <person name="Kocsube S."/>
            <person name="Kotiranta H."/>
            <person name="LaButti K.M."/>
            <person name="Lechner B.E."/>
            <person name="Liimatainen K."/>
            <person name="Lipzen A."/>
            <person name="Lukacs Z."/>
            <person name="Mihaltcheva S."/>
            <person name="Morgado L.N."/>
            <person name="Niskanen T."/>
            <person name="Noordeloos M.E."/>
            <person name="Ohm R.A."/>
            <person name="Ortiz-Santana B."/>
            <person name="Ovrebo C."/>
            <person name="Racz N."/>
            <person name="Riley R."/>
            <person name="Savchenko A."/>
            <person name="Shiryaev A."/>
            <person name="Soop K."/>
            <person name="Spirin V."/>
            <person name="Szebenyi C."/>
            <person name="Tomsovsky M."/>
            <person name="Tulloss R.E."/>
            <person name="Uehling J."/>
            <person name="Grigoriev I.V."/>
            <person name="Vagvolgyi C."/>
            <person name="Papp T."/>
            <person name="Martin F.M."/>
            <person name="Miettinen O."/>
            <person name="Hibbett D.S."/>
            <person name="Nagy L.G."/>
        </authorList>
    </citation>
    <scope>NUCLEOTIDE SEQUENCE [LARGE SCALE GENOMIC DNA]</scope>
    <source>
        <strain evidence="3 4">FP101781</strain>
    </source>
</reference>
<feature type="region of interest" description="Disordered" evidence="1">
    <location>
        <begin position="768"/>
        <end position="890"/>
    </location>
</feature>
<feature type="compositionally biased region" description="Low complexity" evidence="1">
    <location>
        <begin position="651"/>
        <end position="660"/>
    </location>
</feature>
<proteinExistence type="predicted"/>
<feature type="compositionally biased region" description="Low complexity" evidence="1">
    <location>
        <begin position="984"/>
        <end position="993"/>
    </location>
</feature>
<dbReference type="InterPro" id="IPR011043">
    <property type="entry name" value="Gal_Oxase/kelch_b-propeller"/>
</dbReference>
<accession>A0A4Y7SZH6</accession>
<dbReference type="Proteomes" id="UP000298030">
    <property type="component" value="Unassembled WGS sequence"/>
</dbReference>
<feature type="chain" id="PRO_5021269065" description="Galactose oxidase" evidence="2">
    <location>
        <begin position="21"/>
        <end position="1069"/>
    </location>
</feature>
<feature type="region of interest" description="Disordered" evidence="1">
    <location>
        <begin position="572"/>
        <end position="660"/>
    </location>
</feature>
<dbReference type="InterPro" id="IPR015915">
    <property type="entry name" value="Kelch-typ_b-propeller"/>
</dbReference>
<evidence type="ECO:0000256" key="1">
    <source>
        <dbReference type="SAM" id="MobiDB-lite"/>
    </source>
</evidence>
<feature type="compositionally biased region" description="Polar residues" evidence="1">
    <location>
        <begin position="683"/>
        <end position="710"/>
    </location>
</feature>
<dbReference type="STRING" id="71717.A0A4Y7SZH6"/>
<evidence type="ECO:0000256" key="2">
    <source>
        <dbReference type="SAM" id="SignalP"/>
    </source>
</evidence>
<gene>
    <name evidence="3" type="ORF">FA13DRAFT_1736823</name>
</gene>
<feature type="region of interest" description="Disordered" evidence="1">
    <location>
        <begin position="1050"/>
        <end position="1069"/>
    </location>
</feature>
<evidence type="ECO:0008006" key="5">
    <source>
        <dbReference type="Google" id="ProtNLM"/>
    </source>
</evidence>